<sequence length="376" mass="40941">MRDVNIIGIGAEKCGVSDEDLIDLMAKSSIDAVSDAGNVEIDAIFVGNMASEEFTGKKSIATYLADELGYRGKPAMRIENGPASGSASFMAAFFSVISGFYDSVLVTAGEKMTSVSTEECTEILAKMLHPVEKIHNFTLPTYGALLTRLYMNEGLTRDQLSMVSLKNHRNGAKNPIAHFQKEITIEKINTSPIVVDPLRLYDICPISDGSASVVISSNTQKDGILVAGIGQATDMHAVYQREDLTDLRALKMAFERAKKMAKISIKDIDLMELHDAFTILEICEIENLGLFKREEIAKAYKDGIFEIDGEIPVNTSGGLKARGHPVGGTGIYQIYEIVEQLRGKAARRQVEDAKTGLCVNFGGFGDNVIVSILKRS</sequence>
<evidence type="ECO:0000259" key="3">
    <source>
        <dbReference type="Pfam" id="PF22691"/>
    </source>
</evidence>
<evidence type="ECO:0008006" key="6">
    <source>
        <dbReference type="Google" id="ProtNLM"/>
    </source>
</evidence>
<evidence type="ECO:0000313" key="5">
    <source>
        <dbReference type="Proteomes" id="UP000320766"/>
    </source>
</evidence>
<dbReference type="CDD" id="cd00829">
    <property type="entry name" value="SCP-x_thiolase"/>
    <property type="match status" value="1"/>
</dbReference>
<dbReference type="PIRSF" id="PIRSF000429">
    <property type="entry name" value="Ac-CoA_Ac_transf"/>
    <property type="match status" value="1"/>
</dbReference>
<evidence type="ECO:0000313" key="4">
    <source>
        <dbReference type="EMBL" id="RZN67679.1"/>
    </source>
</evidence>
<reference evidence="4 5" key="1">
    <citation type="journal article" date="2019" name="Nat. Microbiol.">
        <title>Wide diversity of methane and short-chain alkane metabolisms in uncultured archaea.</title>
        <authorList>
            <person name="Borrel G."/>
            <person name="Adam P.S."/>
            <person name="McKay L.J."/>
            <person name="Chen L.X."/>
            <person name="Sierra-Garcia I.N."/>
            <person name="Sieber C.M."/>
            <person name="Letourneur Q."/>
            <person name="Ghozlane A."/>
            <person name="Andersen G.L."/>
            <person name="Li W.J."/>
            <person name="Hallam S.J."/>
            <person name="Muyzer G."/>
            <person name="de Oliveira V.M."/>
            <person name="Inskeep W.P."/>
            <person name="Banfield J.F."/>
            <person name="Gribaldo S."/>
        </authorList>
    </citation>
    <scope>NUCLEOTIDE SEQUENCE [LARGE SCALE GENOMIC DNA]</scope>
    <source>
        <strain evidence="4">NM1b</strain>
    </source>
</reference>
<evidence type="ECO:0000259" key="2">
    <source>
        <dbReference type="Pfam" id="PF00108"/>
    </source>
</evidence>
<dbReference type="AlphaFoldDB" id="A0A520KVI1"/>
<dbReference type="Pfam" id="PF22691">
    <property type="entry name" value="Thiolase_C_1"/>
    <property type="match status" value="1"/>
</dbReference>
<gene>
    <name evidence="4" type="ORF">EF807_07465</name>
</gene>
<accession>A0A520KVI1</accession>
<dbReference type="Gene3D" id="3.40.47.10">
    <property type="match status" value="1"/>
</dbReference>
<evidence type="ECO:0000256" key="1">
    <source>
        <dbReference type="ARBA" id="ARBA00023229"/>
    </source>
</evidence>
<keyword evidence="1" id="KW-0414">Isoprene biosynthesis</keyword>
<protein>
    <recommendedName>
        <fullName evidence="6">Thiolase domain-containing protein</fullName>
    </recommendedName>
</protein>
<dbReference type="SUPFAM" id="SSF53901">
    <property type="entry name" value="Thiolase-like"/>
    <property type="match status" value="2"/>
</dbReference>
<name>A0A520KVI1_9EURY</name>
<dbReference type="EMBL" id="RXIL01000133">
    <property type="protein sequence ID" value="RZN67679.1"/>
    <property type="molecule type" value="Genomic_DNA"/>
</dbReference>
<dbReference type="Pfam" id="PF00108">
    <property type="entry name" value="Thiolase_N"/>
    <property type="match status" value="1"/>
</dbReference>
<dbReference type="Proteomes" id="UP000320766">
    <property type="component" value="Unassembled WGS sequence"/>
</dbReference>
<organism evidence="4 5">
    <name type="scientific">Candidatus Methanolliviera hydrocarbonicum</name>
    <dbReference type="NCBI Taxonomy" id="2491085"/>
    <lineage>
        <taxon>Archaea</taxon>
        <taxon>Methanobacteriati</taxon>
        <taxon>Methanobacteriota</taxon>
        <taxon>Candidatus Methanoliparia</taxon>
        <taxon>Candidatus Methanoliparales</taxon>
        <taxon>Candidatus Methanollivieraceae</taxon>
        <taxon>Candidatus Methanolliviera</taxon>
    </lineage>
</organism>
<dbReference type="PANTHER" id="PTHR42870:SF1">
    <property type="entry name" value="NON-SPECIFIC LIPID-TRANSFER PROTEIN-LIKE 2"/>
    <property type="match status" value="1"/>
</dbReference>
<feature type="domain" description="Thiolase C-terminal" evidence="3">
    <location>
        <begin position="230"/>
        <end position="375"/>
    </location>
</feature>
<dbReference type="InterPro" id="IPR055140">
    <property type="entry name" value="Thiolase_C_2"/>
</dbReference>
<comment type="caution">
    <text evidence="4">The sequence shown here is derived from an EMBL/GenBank/DDBJ whole genome shotgun (WGS) entry which is preliminary data.</text>
</comment>
<dbReference type="InterPro" id="IPR002155">
    <property type="entry name" value="Thiolase"/>
</dbReference>
<dbReference type="GO" id="GO:0008299">
    <property type="term" value="P:isoprenoid biosynthetic process"/>
    <property type="evidence" value="ECO:0007669"/>
    <property type="project" value="UniProtKB-KW"/>
</dbReference>
<dbReference type="GO" id="GO:0016747">
    <property type="term" value="F:acyltransferase activity, transferring groups other than amino-acyl groups"/>
    <property type="evidence" value="ECO:0007669"/>
    <property type="project" value="InterPro"/>
</dbReference>
<dbReference type="PANTHER" id="PTHR42870">
    <property type="entry name" value="ACETYL-COA C-ACETYLTRANSFERASE"/>
    <property type="match status" value="1"/>
</dbReference>
<dbReference type="InterPro" id="IPR016039">
    <property type="entry name" value="Thiolase-like"/>
</dbReference>
<proteinExistence type="predicted"/>
<feature type="domain" description="Thiolase N-terminal" evidence="2">
    <location>
        <begin position="17"/>
        <end position="217"/>
    </location>
</feature>
<dbReference type="InterPro" id="IPR020616">
    <property type="entry name" value="Thiolase_N"/>
</dbReference>